<keyword evidence="3" id="KW-1185">Reference proteome</keyword>
<dbReference type="EMBL" id="JABWMH010000001">
    <property type="protein sequence ID" value="NVD26307.1"/>
    <property type="molecule type" value="Genomic_DNA"/>
</dbReference>
<evidence type="ECO:0000313" key="2">
    <source>
        <dbReference type="EMBL" id="NVD26307.1"/>
    </source>
</evidence>
<dbReference type="PANTHER" id="PTHR33164">
    <property type="entry name" value="TRANSCRIPTIONAL REGULATOR, MARR FAMILY"/>
    <property type="match status" value="1"/>
</dbReference>
<gene>
    <name evidence="2" type="ORF">HUO14_00145</name>
</gene>
<dbReference type="PANTHER" id="PTHR33164:SF89">
    <property type="entry name" value="MARR FAMILY REGULATORY PROTEIN"/>
    <property type="match status" value="1"/>
</dbReference>
<dbReference type="InterPro" id="IPR036390">
    <property type="entry name" value="WH_DNA-bd_sf"/>
</dbReference>
<dbReference type="SMART" id="SM00347">
    <property type="entry name" value="HTH_MARR"/>
    <property type="match status" value="1"/>
</dbReference>
<name>A0ABX2MXY0_9SPHN</name>
<feature type="domain" description="HTH marR-type" evidence="1">
    <location>
        <begin position="4"/>
        <end position="136"/>
    </location>
</feature>
<dbReference type="RefSeq" id="WP_176277886.1">
    <property type="nucleotide sequence ID" value="NZ_JABWMH010000001.1"/>
</dbReference>
<accession>A0ABX2MXY0</accession>
<protein>
    <submittedName>
        <fullName evidence="2">MarR family transcriptional regulator</fullName>
    </submittedName>
</protein>
<sequence>MSNSNALLVALRQINRAIDLHSKKLEKDTGQTTPQLLLLKELEKDGRAKPSVIAKSVHLSHATVTSIVDRLEKSEMVTREKSEDDKRSVDIVLTEKGRDCVENAPEMLQEDFLISLSKLEPWEQNLLISSVQRIAVMMDANRLDSAPILEVGEIQP</sequence>
<dbReference type="InterPro" id="IPR039422">
    <property type="entry name" value="MarR/SlyA-like"/>
</dbReference>
<proteinExistence type="predicted"/>
<dbReference type="SUPFAM" id="SSF46785">
    <property type="entry name" value="Winged helix' DNA-binding domain"/>
    <property type="match status" value="1"/>
</dbReference>
<dbReference type="PRINTS" id="PR00598">
    <property type="entry name" value="HTHMARR"/>
</dbReference>
<dbReference type="InterPro" id="IPR000835">
    <property type="entry name" value="HTH_MarR-typ"/>
</dbReference>
<dbReference type="PROSITE" id="PS50995">
    <property type="entry name" value="HTH_MARR_2"/>
    <property type="match status" value="1"/>
</dbReference>
<evidence type="ECO:0000259" key="1">
    <source>
        <dbReference type="PROSITE" id="PS50995"/>
    </source>
</evidence>
<organism evidence="2 3">
    <name type="scientific">Parasphingorhabdus flavimaris</name>
    <dbReference type="NCBI Taxonomy" id="266812"/>
    <lineage>
        <taxon>Bacteria</taxon>
        <taxon>Pseudomonadati</taxon>
        <taxon>Pseudomonadota</taxon>
        <taxon>Alphaproteobacteria</taxon>
        <taxon>Sphingomonadales</taxon>
        <taxon>Sphingomonadaceae</taxon>
        <taxon>Parasphingorhabdus</taxon>
    </lineage>
</organism>
<dbReference type="InterPro" id="IPR036388">
    <property type="entry name" value="WH-like_DNA-bd_sf"/>
</dbReference>
<reference evidence="2 3" key="1">
    <citation type="submission" date="2020-06" db="EMBL/GenBank/DDBJ databases">
        <authorList>
            <person name="Kim S.-J."/>
            <person name="Park S.-J."/>
        </authorList>
    </citation>
    <scope>NUCLEOTIDE SEQUENCE [LARGE SCALE GENOMIC DNA]</scope>
    <source>
        <strain evidence="2 3">SW-151</strain>
    </source>
</reference>
<dbReference type="Proteomes" id="UP000652427">
    <property type="component" value="Unassembled WGS sequence"/>
</dbReference>
<dbReference type="Gene3D" id="1.10.10.10">
    <property type="entry name" value="Winged helix-like DNA-binding domain superfamily/Winged helix DNA-binding domain"/>
    <property type="match status" value="1"/>
</dbReference>
<comment type="caution">
    <text evidence="2">The sequence shown here is derived from an EMBL/GenBank/DDBJ whole genome shotgun (WGS) entry which is preliminary data.</text>
</comment>
<evidence type="ECO:0000313" key="3">
    <source>
        <dbReference type="Proteomes" id="UP000652427"/>
    </source>
</evidence>
<dbReference type="Pfam" id="PF01047">
    <property type="entry name" value="MarR"/>
    <property type="match status" value="1"/>
</dbReference>